<evidence type="ECO:0000313" key="4">
    <source>
        <dbReference type="EMBL" id="KIK16204.1"/>
    </source>
</evidence>
<feature type="compositionally biased region" description="Polar residues" evidence="1">
    <location>
        <begin position="111"/>
        <end position="127"/>
    </location>
</feature>
<feature type="compositionally biased region" description="Pro residues" evidence="1">
    <location>
        <begin position="265"/>
        <end position="278"/>
    </location>
</feature>
<evidence type="ECO:0000256" key="2">
    <source>
        <dbReference type="SAM" id="SignalP"/>
    </source>
</evidence>
<dbReference type="HOGENOM" id="CLU_436213_0_0_1"/>
<name>A0A0C9YQV3_9AGAM</name>
<dbReference type="STRING" id="765257.A0A0C9YQV3"/>
<keyword evidence="5" id="KW-1185">Reference proteome</keyword>
<feature type="region of interest" description="Disordered" evidence="1">
    <location>
        <begin position="153"/>
        <end position="374"/>
    </location>
</feature>
<dbReference type="Proteomes" id="UP000054018">
    <property type="component" value="Unassembled WGS sequence"/>
</dbReference>
<dbReference type="Pfam" id="PF20415">
    <property type="entry name" value="DUF6699"/>
    <property type="match status" value="1"/>
</dbReference>
<feature type="signal peptide" evidence="2">
    <location>
        <begin position="1"/>
        <end position="23"/>
    </location>
</feature>
<dbReference type="OrthoDB" id="3241567at2759"/>
<feature type="compositionally biased region" description="Polar residues" evidence="1">
    <location>
        <begin position="294"/>
        <end position="304"/>
    </location>
</feature>
<dbReference type="AlphaFoldDB" id="A0A0C9YQV3"/>
<dbReference type="EMBL" id="KN833865">
    <property type="protein sequence ID" value="KIK16204.1"/>
    <property type="molecule type" value="Genomic_DNA"/>
</dbReference>
<feature type="compositionally biased region" description="Pro residues" evidence="1">
    <location>
        <begin position="345"/>
        <end position="367"/>
    </location>
</feature>
<feature type="region of interest" description="Disordered" evidence="1">
    <location>
        <begin position="76"/>
        <end position="135"/>
    </location>
</feature>
<evidence type="ECO:0000256" key="1">
    <source>
        <dbReference type="SAM" id="MobiDB-lite"/>
    </source>
</evidence>
<feature type="domain" description="DUF6699" evidence="3">
    <location>
        <begin position="436"/>
        <end position="595"/>
    </location>
</feature>
<proteinExistence type="predicted"/>
<organism evidence="4 5">
    <name type="scientific">Pisolithus microcarpus 441</name>
    <dbReference type="NCBI Taxonomy" id="765257"/>
    <lineage>
        <taxon>Eukaryota</taxon>
        <taxon>Fungi</taxon>
        <taxon>Dikarya</taxon>
        <taxon>Basidiomycota</taxon>
        <taxon>Agaricomycotina</taxon>
        <taxon>Agaricomycetes</taxon>
        <taxon>Agaricomycetidae</taxon>
        <taxon>Boletales</taxon>
        <taxon>Sclerodermatineae</taxon>
        <taxon>Pisolithaceae</taxon>
        <taxon>Pisolithus</taxon>
    </lineage>
</organism>
<dbReference type="InterPro" id="IPR046522">
    <property type="entry name" value="DUF6699"/>
</dbReference>
<accession>A0A0C9YQV3</accession>
<sequence>MNRGCDFVKWHLFFSLSPFYLSAHETDVDTMNSHTDEMRYWRNFAMQQGHEQLDPDRLLSAIRDIYENDLLHNDIRDGHRRQTGPRSSIRMPQDPLHDRAVTPPHIPRAHTPTSHCPRGNQSQSQSHPRAPMPNHAHALRPVVPAKEQVTPVIPSGMTCDQEPRRPSNGGCPLLGISSRPPLQRQTPRRRPLSPHQQQPHGSDTHAYGGATQLDPAYPLPSPRLSPLHIRPNEGIRINPEPVIPTYHMHPQYSHPLPFVDDTSRIPPPGRPDPRPSPTPELYAFSFPTHPLIQTPDSRSPQQCPSVPAAAPGRTGNTESGREPRSGQLQRPAPPPTSSAPAPVQQHPPTPPPASSMPERPPPPPPYDPSAAAAAAHPLGGGWPFYRTCHPFPTPGAGSIPQWSPHTWPPMPWPTDTPVRLAPWLIPNPVDPYVPQLEWDVSRHPSTAQRVTGAHVTIPLDSTVGGGGGGSTGTRIDNEPVTFPASDRIVVSCDQIGIIGQLWGPIVIERSGGRSITVRDLLAGIYAFFRTHVTRAEVDRISSLGRDNYRSMVDAYRRRTTRRDLGALRDWEWREGMRRVDCLGEGRWWWGVWVTYPYHNDGDDNLDGPPWRLHLGLVDSAHRNVINI</sequence>
<reference evidence="5" key="2">
    <citation type="submission" date="2015-01" db="EMBL/GenBank/DDBJ databases">
        <title>Evolutionary Origins and Diversification of the Mycorrhizal Mutualists.</title>
        <authorList>
            <consortium name="DOE Joint Genome Institute"/>
            <consortium name="Mycorrhizal Genomics Consortium"/>
            <person name="Kohler A."/>
            <person name="Kuo A."/>
            <person name="Nagy L.G."/>
            <person name="Floudas D."/>
            <person name="Copeland A."/>
            <person name="Barry K.W."/>
            <person name="Cichocki N."/>
            <person name="Veneault-Fourrey C."/>
            <person name="LaButti K."/>
            <person name="Lindquist E.A."/>
            <person name="Lipzen A."/>
            <person name="Lundell T."/>
            <person name="Morin E."/>
            <person name="Murat C."/>
            <person name="Riley R."/>
            <person name="Ohm R."/>
            <person name="Sun H."/>
            <person name="Tunlid A."/>
            <person name="Henrissat B."/>
            <person name="Grigoriev I.V."/>
            <person name="Hibbett D.S."/>
            <person name="Martin F."/>
        </authorList>
    </citation>
    <scope>NUCLEOTIDE SEQUENCE [LARGE SCALE GENOMIC DNA]</scope>
    <source>
        <strain evidence="5">441</strain>
    </source>
</reference>
<evidence type="ECO:0000313" key="5">
    <source>
        <dbReference type="Proteomes" id="UP000054018"/>
    </source>
</evidence>
<keyword evidence="2" id="KW-0732">Signal</keyword>
<evidence type="ECO:0000259" key="3">
    <source>
        <dbReference type="Pfam" id="PF20415"/>
    </source>
</evidence>
<feature type="chain" id="PRO_5002223395" description="DUF6699 domain-containing protein" evidence="2">
    <location>
        <begin position="24"/>
        <end position="627"/>
    </location>
</feature>
<protein>
    <recommendedName>
        <fullName evidence="3">DUF6699 domain-containing protein</fullName>
    </recommendedName>
</protein>
<gene>
    <name evidence="4" type="ORF">PISMIDRAFT_276854</name>
</gene>
<reference evidence="4 5" key="1">
    <citation type="submission" date="2014-04" db="EMBL/GenBank/DDBJ databases">
        <authorList>
            <consortium name="DOE Joint Genome Institute"/>
            <person name="Kuo A."/>
            <person name="Kohler A."/>
            <person name="Costa M.D."/>
            <person name="Nagy L.G."/>
            <person name="Floudas D."/>
            <person name="Copeland A."/>
            <person name="Barry K.W."/>
            <person name="Cichocki N."/>
            <person name="Veneault-Fourrey C."/>
            <person name="LaButti K."/>
            <person name="Lindquist E.A."/>
            <person name="Lipzen A."/>
            <person name="Lundell T."/>
            <person name="Morin E."/>
            <person name="Murat C."/>
            <person name="Sun H."/>
            <person name="Tunlid A."/>
            <person name="Henrissat B."/>
            <person name="Grigoriev I.V."/>
            <person name="Hibbett D.S."/>
            <person name="Martin F."/>
            <person name="Nordberg H.P."/>
            <person name="Cantor M.N."/>
            <person name="Hua S.X."/>
        </authorList>
    </citation>
    <scope>NUCLEOTIDE SEQUENCE [LARGE SCALE GENOMIC DNA]</scope>
    <source>
        <strain evidence="4 5">441</strain>
    </source>
</reference>